<dbReference type="InterPro" id="IPR024747">
    <property type="entry name" value="Pyridox_Oxase-rel"/>
</dbReference>
<reference evidence="2 3" key="1">
    <citation type="submission" date="2017-03" db="EMBL/GenBank/DDBJ databases">
        <title>Genomes of endolithic fungi from Antarctica.</title>
        <authorList>
            <person name="Coleine C."/>
            <person name="Masonjones S."/>
            <person name="Stajich J.E."/>
        </authorList>
    </citation>
    <scope>NUCLEOTIDE SEQUENCE [LARGE SCALE GENOMIC DNA]</scope>
    <source>
        <strain evidence="2 3">CCFEE 5187</strain>
    </source>
</reference>
<dbReference type="EMBL" id="NAJN01000594">
    <property type="protein sequence ID" value="TKA71086.1"/>
    <property type="molecule type" value="Genomic_DNA"/>
</dbReference>
<dbReference type="PANTHER" id="PTHR34071">
    <property type="entry name" value="5-NITROIMIDAZOLE ANTIBIOTICS RESISTANCE PROTEIN, NIMA-FAMILY-RELATED PROTEIN-RELATED"/>
    <property type="match status" value="1"/>
</dbReference>
<dbReference type="PANTHER" id="PTHR34071:SF2">
    <property type="entry name" value="FLAVIN-NUCLEOTIDE-BINDING PROTEIN"/>
    <property type="match status" value="1"/>
</dbReference>
<evidence type="ECO:0008006" key="4">
    <source>
        <dbReference type="Google" id="ProtNLM"/>
    </source>
</evidence>
<dbReference type="Gene3D" id="2.30.110.10">
    <property type="entry name" value="Electron Transport, Fmn-binding Protein, Chain A"/>
    <property type="match status" value="1"/>
</dbReference>
<comment type="caution">
    <text evidence="2">The sequence shown here is derived from an EMBL/GenBank/DDBJ whole genome shotgun (WGS) entry which is preliminary data.</text>
</comment>
<dbReference type="SUPFAM" id="SSF50475">
    <property type="entry name" value="FMN-binding split barrel"/>
    <property type="match status" value="1"/>
</dbReference>
<gene>
    <name evidence="2" type="ORF">B0A49_04324</name>
</gene>
<accession>A0A4U0X6M4</accession>
<evidence type="ECO:0000256" key="1">
    <source>
        <dbReference type="SAM" id="MobiDB-lite"/>
    </source>
</evidence>
<evidence type="ECO:0000313" key="3">
    <source>
        <dbReference type="Proteomes" id="UP000308768"/>
    </source>
</evidence>
<name>A0A4U0X6M4_9PEZI</name>
<protein>
    <recommendedName>
        <fullName evidence="4">Flavin-nucleotide-binding protein</fullName>
    </recommendedName>
</protein>
<dbReference type="OrthoDB" id="444432at2759"/>
<feature type="compositionally biased region" description="Low complexity" evidence="1">
    <location>
        <begin position="15"/>
        <end position="25"/>
    </location>
</feature>
<dbReference type="AlphaFoldDB" id="A0A4U0X6M4"/>
<keyword evidence="3" id="KW-1185">Reference proteome</keyword>
<dbReference type="STRING" id="331657.A0A4U0X6M4"/>
<proteinExistence type="predicted"/>
<dbReference type="InterPro" id="IPR012349">
    <property type="entry name" value="Split_barrel_FMN-bd"/>
</dbReference>
<feature type="region of interest" description="Disordered" evidence="1">
    <location>
        <begin position="1"/>
        <end position="26"/>
    </location>
</feature>
<dbReference type="Proteomes" id="UP000308768">
    <property type="component" value="Unassembled WGS sequence"/>
</dbReference>
<organism evidence="2 3">
    <name type="scientific">Cryomyces minteri</name>
    <dbReference type="NCBI Taxonomy" id="331657"/>
    <lineage>
        <taxon>Eukaryota</taxon>
        <taxon>Fungi</taxon>
        <taxon>Dikarya</taxon>
        <taxon>Ascomycota</taxon>
        <taxon>Pezizomycotina</taxon>
        <taxon>Dothideomycetes</taxon>
        <taxon>Dothideomycetes incertae sedis</taxon>
        <taxon>Cryomyces</taxon>
    </lineage>
</organism>
<sequence>MTPPPSSYEPHKLNSSPVVHVSFPPSREPDADPFPAILPMIGVMGSFESPGATLEDPMDLYLHGYVSSRLMRLSASASSSDSDDNGGSDSHDQGLPVSVAATKMDGIVLALTPNNHSYNYRSAILHGFARPVTSAEEKLWAMELLTNNIVPGRWSSTRVPPDRTEMTPTQILKVRVVSASAKIRRGGPHDERKDLRDGEVTARVWTGVVPVWERLGEPVPGHDNRVAQVPAHVAAFVATQNREREARALQALREPE</sequence>
<dbReference type="Pfam" id="PF12900">
    <property type="entry name" value="Pyridox_ox_2"/>
    <property type="match status" value="1"/>
</dbReference>
<evidence type="ECO:0000313" key="2">
    <source>
        <dbReference type="EMBL" id="TKA71086.1"/>
    </source>
</evidence>
<feature type="region of interest" description="Disordered" evidence="1">
    <location>
        <begin position="76"/>
        <end position="95"/>
    </location>
</feature>